<evidence type="ECO:0000256" key="13">
    <source>
        <dbReference type="PROSITE-ProRule" id="PRU01015"/>
    </source>
</evidence>
<organism evidence="15 16">
    <name type="scientific">Neocallimastix californiae</name>
    <dbReference type="NCBI Taxonomy" id="1754190"/>
    <lineage>
        <taxon>Eukaryota</taxon>
        <taxon>Fungi</taxon>
        <taxon>Fungi incertae sedis</taxon>
        <taxon>Chytridiomycota</taxon>
        <taxon>Chytridiomycota incertae sedis</taxon>
        <taxon>Neocallimastigomycetes</taxon>
        <taxon>Neocallimastigales</taxon>
        <taxon>Neocallimastigaceae</taxon>
        <taxon>Neocallimastix</taxon>
    </lineage>
</organism>
<dbReference type="EMBL" id="MCOG01000393">
    <property type="protein sequence ID" value="ORY10448.1"/>
    <property type="molecule type" value="Genomic_DNA"/>
</dbReference>
<dbReference type="GO" id="GO:0005634">
    <property type="term" value="C:nucleus"/>
    <property type="evidence" value="ECO:0007669"/>
    <property type="project" value="UniProtKB-SubCell"/>
</dbReference>
<evidence type="ECO:0000256" key="2">
    <source>
        <dbReference type="ARBA" id="ARBA00004496"/>
    </source>
</evidence>
<evidence type="ECO:0000313" key="15">
    <source>
        <dbReference type="EMBL" id="ORY10448.1"/>
    </source>
</evidence>
<comment type="subcellular location">
    <subcellularLocation>
        <location evidence="2">Cytoplasm</location>
    </subcellularLocation>
    <subcellularLocation>
        <location evidence="1">Nucleus</location>
    </subcellularLocation>
</comment>
<evidence type="ECO:0000313" key="16">
    <source>
        <dbReference type="Proteomes" id="UP000193920"/>
    </source>
</evidence>
<evidence type="ECO:0000256" key="12">
    <source>
        <dbReference type="ARBA" id="ARBA00049086"/>
    </source>
</evidence>
<evidence type="ECO:0000256" key="9">
    <source>
        <dbReference type="ARBA" id="ARBA00023015"/>
    </source>
</evidence>
<sequence>MDLDNNTIDKKDTEDHPEKDPAYFNYYAQLTHQQNMLEDTIRTSTYNSAILSNSALFKDKTVCDIGAGSGILSYIAVQAGASKVYAVEASNMALRIKKLLKSCPEKNSWLTNKIEVITSKIERPNLPIPKVDILISEPIGVLLVHERMLESYLFARDHYLKPGGAMFPSSGTIFLAPCTDASLWSQTMTKVRFWEQTNFYGVDFTPLSQAAKDEYFAMPVVGTFDPKTVMASPSSYKVDFYTIKNEEIIDMTIPIQWKISYTGVIHGIAGWFNINFDPPVKNDNSPNYYISTSPNSERTHWHQSRFLLKEPLAVNAGETVYGWMRLVANEYRSYTIYAELVIGNKDSLSSSDDVIRQFNDDSLDKVKGRITGQGLCGKRQSKWDLQNQTYFYAYDPSTAQTDYKSEFNCLYTPDNNMETDQENLNILNENDKNYVKLSSYNK</sequence>
<dbReference type="STRING" id="1754190.A0A1Y1ZJL8"/>
<comment type="catalytic activity">
    <reaction evidence="12">
        <text>L-arginyl-[protein] + 2 S-adenosyl-L-methionine = N(omega),N(omega)-dimethyl-L-arginyl-[protein] + 2 S-adenosyl-L-homocysteine + 2 H(+)</text>
        <dbReference type="Rhea" id="RHEA:48096"/>
        <dbReference type="Rhea" id="RHEA-COMP:10532"/>
        <dbReference type="Rhea" id="RHEA-COMP:11991"/>
        <dbReference type="ChEBI" id="CHEBI:15378"/>
        <dbReference type="ChEBI" id="CHEBI:29965"/>
        <dbReference type="ChEBI" id="CHEBI:57856"/>
        <dbReference type="ChEBI" id="CHEBI:59789"/>
        <dbReference type="ChEBI" id="CHEBI:61897"/>
        <dbReference type="EC" id="2.1.1.319"/>
    </reaction>
</comment>
<feature type="domain" description="Protein arginine N-methyltransferase" evidence="14">
    <location>
        <begin position="170"/>
        <end position="331"/>
    </location>
</feature>
<name>A0A1Y1ZJL8_9FUNG</name>
<dbReference type="EC" id="2.1.1.319" evidence="3"/>
<evidence type="ECO:0000256" key="5">
    <source>
        <dbReference type="ARBA" id="ARBA00022603"/>
    </source>
</evidence>
<evidence type="ECO:0000256" key="4">
    <source>
        <dbReference type="ARBA" id="ARBA00022490"/>
    </source>
</evidence>
<dbReference type="AlphaFoldDB" id="A0A1Y1ZJL8"/>
<accession>A0A1Y1ZJL8</accession>
<evidence type="ECO:0000256" key="1">
    <source>
        <dbReference type="ARBA" id="ARBA00004123"/>
    </source>
</evidence>
<dbReference type="GO" id="GO:0005737">
    <property type="term" value="C:cytoplasm"/>
    <property type="evidence" value="ECO:0007669"/>
    <property type="project" value="UniProtKB-SubCell"/>
</dbReference>
<evidence type="ECO:0000256" key="6">
    <source>
        <dbReference type="ARBA" id="ARBA00022679"/>
    </source>
</evidence>
<dbReference type="InterPro" id="IPR025799">
    <property type="entry name" value="Arg_MeTrfase"/>
</dbReference>
<protein>
    <recommendedName>
        <fullName evidence="3">type I protein arginine methyltransferase</fullName>
        <ecNumber evidence="3">2.1.1.319</ecNumber>
    </recommendedName>
</protein>
<keyword evidence="11" id="KW-0539">Nucleus</keyword>
<keyword evidence="5 13" id="KW-0489">Methyltransferase</keyword>
<evidence type="ECO:0000256" key="3">
    <source>
        <dbReference type="ARBA" id="ARBA00011925"/>
    </source>
</evidence>
<dbReference type="Gene3D" id="3.40.50.150">
    <property type="entry name" value="Vaccinia Virus protein VP39"/>
    <property type="match status" value="1"/>
</dbReference>
<reference evidence="15 16" key="1">
    <citation type="submission" date="2016-08" db="EMBL/GenBank/DDBJ databases">
        <title>A Parts List for Fungal Cellulosomes Revealed by Comparative Genomics.</title>
        <authorList>
            <consortium name="DOE Joint Genome Institute"/>
            <person name="Haitjema C.H."/>
            <person name="Gilmore S.P."/>
            <person name="Henske J.K."/>
            <person name="Solomon K.V."/>
            <person name="De Groot R."/>
            <person name="Kuo A."/>
            <person name="Mondo S.J."/>
            <person name="Salamov A.A."/>
            <person name="Labutti K."/>
            <person name="Zhao Z."/>
            <person name="Chiniquy J."/>
            <person name="Barry K."/>
            <person name="Brewer H.M."/>
            <person name="Purvine S.O."/>
            <person name="Wright A.T."/>
            <person name="Boxma B."/>
            <person name="Van Alen T."/>
            <person name="Hackstein J.H."/>
            <person name="Baker S.E."/>
            <person name="Grigoriev I.V."/>
            <person name="O'Malley M.A."/>
        </authorList>
    </citation>
    <scope>NUCLEOTIDE SEQUENCE [LARGE SCALE GENOMIC DNA]</scope>
    <source>
        <strain evidence="15 16">G1</strain>
    </source>
</reference>
<evidence type="ECO:0000256" key="7">
    <source>
        <dbReference type="ARBA" id="ARBA00022691"/>
    </source>
</evidence>
<dbReference type="Proteomes" id="UP000193920">
    <property type="component" value="Unassembled WGS sequence"/>
</dbReference>
<dbReference type="Gene3D" id="2.70.160.11">
    <property type="entry name" value="Hnrnp arginine n-methyltransferase1"/>
    <property type="match status" value="1"/>
</dbReference>
<dbReference type="Pfam" id="PF22528">
    <property type="entry name" value="PRMT_C"/>
    <property type="match status" value="1"/>
</dbReference>
<keyword evidence="10" id="KW-0804">Transcription</keyword>
<evidence type="ECO:0000256" key="10">
    <source>
        <dbReference type="ARBA" id="ARBA00023163"/>
    </source>
</evidence>
<evidence type="ECO:0000256" key="11">
    <source>
        <dbReference type="ARBA" id="ARBA00023242"/>
    </source>
</evidence>
<dbReference type="OrthoDB" id="7848332at2759"/>
<dbReference type="GO" id="GO:0032259">
    <property type="term" value="P:methylation"/>
    <property type="evidence" value="ECO:0007669"/>
    <property type="project" value="UniProtKB-KW"/>
</dbReference>
<dbReference type="GO" id="GO:0070611">
    <property type="term" value="F:histone H3R2 methyltransferase activity"/>
    <property type="evidence" value="ECO:0007669"/>
    <property type="project" value="TreeGrafter"/>
</dbReference>
<keyword evidence="6 13" id="KW-0808">Transferase</keyword>
<evidence type="ECO:0000256" key="8">
    <source>
        <dbReference type="ARBA" id="ARBA00022853"/>
    </source>
</evidence>
<keyword evidence="9" id="KW-0805">Transcription regulation</keyword>
<dbReference type="PANTHER" id="PTHR11006">
    <property type="entry name" value="PROTEIN ARGININE N-METHYLTRANSFERASE"/>
    <property type="match status" value="1"/>
</dbReference>
<dbReference type="InterPro" id="IPR029063">
    <property type="entry name" value="SAM-dependent_MTases_sf"/>
</dbReference>
<dbReference type="SUPFAM" id="SSF53335">
    <property type="entry name" value="S-adenosyl-L-methionine-dependent methyltransferases"/>
    <property type="match status" value="1"/>
</dbReference>
<keyword evidence="8" id="KW-0156">Chromatin regulator</keyword>
<evidence type="ECO:0000259" key="14">
    <source>
        <dbReference type="Pfam" id="PF22528"/>
    </source>
</evidence>
<dbReference type="GO" id="GO:0035242">
    <property type="term" value="F:protein-arginine omega-N asymmetric methyltransferase activity"/>
    <property type="evidence" value="ECO:0007669"/>
    <property type="project" value="UniProtKB-EC"/>
</dbReference>
<comment type="caution">
    <text evidence="15">The sequence shown here is derived from an EMBL/GenBank/DDBJ whole genome shotgun (WGS) entry which is preliminary data.</text>
</comment>
<dbReference type="InterPro" id="IPR055135">
    <property type="entry name" value="PRMT_dom"/>
</dbReference>
<dbReference type="PROSITE" id="PS51678">
    <property type="entry name" value="SAM_MT_PRMT"/>
    <property type="match status" value="1"/>
</dbReference>
<dbReference type="CDD" id="cd02440">
    <property type="entry name" value="AdoMet_MTases"/>
    <property type="match status" value="1"/>
</dbReference>
<dbReference type="PANTHER" id="PTHR11006:SF10">
    <property type="entry name" value="HISTONE-ARGININE METHYLTRANSFERASE CARMER-RELATED"/>
    <property type="match status" value="1"/>
</dbReference>
<keyword evidence="4" id="KW-0963">Cytoplasm</keyword>
<keyword evidence="16" id="KW-1185">Reference proteome</keyword>
<proteinExistence type="predicted"/>
<gene>
    <name evidence="15" type="ORF">LY90DRAFT_518692</name>
</gene>
<keyword evidence="7 13" id="KW-0949">S-adenosyl-L-methionine</keyword>
<dbReference type="Pfam" id="PF06325">
    <property type="entry name" value="PrmA"/>
    <property type="match status" value="1"/>
</dbReference>